<proteinExistence type="predicted"/>
<reference evidence="1 2" key="1">
    <citation type="submission" date="2018-08" db="EMBL/GenBank/DDBJ databases">
        <title>Chryseobacterium nematophagum: a novel matrix digesting pathogen of nematodes.</title>
        <authorList>
            <person name="Page A."/>
            <person name="Roberts M."/>
            <person name="Felix M.-A."/>
            <person name="Weir W."/>
        </authorList>
    </citation>
    <scope>NUCLEOTIDE SEQUENCE [LARGE SCALE GENOMIC DNA]</scope>
    <source>
        <strain evidence="1 2">JUb129</strain>
    </source>
</reference>
<comment type="caution">
    <text evidence="1">The sequence shown here is derived from an EMBL/GenBank/DDBJ whole genome shotgun (WGS) entry which is preliminary data.</text>
</comment>
<organism evidence="1 2">
    <name type="scientific">Chryseobacterium nematophagum</name>
    <dbReference type="NCBI Taxonomy" id="2305228"/>
    <lineage>
        <taxon>Bacteria</taxon>
        <taxon>Pseudomonadati</taxon>
        <taxon>Bacteroidota</taxon>
        <taxon>Flavobacteriia</taxon>
        <taxon>Flavobacteriales</taxon>
        <taxon>Weeksellaceae</taxon>
        <taxon>Chryseobacterium group</taxon>
        <taxon>Chryseobacterium</taxon>
    </lineage>
</organism>
<gene>
    <name evidence="1" type="ORF">D1631_05675</name>
</gene>
<dbReference type="EMBL" id="QWIU01000002">
    <property type="protein sequence ID" value="RNA61458.1"/>
    <property type="molecule type" value="Genomic_DNA"/>
</dbReference>
<sequence>MQKTNIVKTRIVKEEVFRKILEDKKLRDILIIVTGIRDSGVCSFARRRSQNRIKNEDILNAIRKYTGWNDNQIFEKIGSENFNSWEQVNSN</sequence>
<name>A0A3M7TDU6_9FLAO</name>
<accession>A0A3M7TDU6</accession>
<dbReference type="Proteomes" id="UP000278775">
    <property type="component" value="Unassembled WGS sequence"/>
</dbReference>
<dbReference type="AlphaFoldDB" id="A0A3M7TDU6"/>
<dbReference type="OrthoDB" id="1268895at2"/>
<evidence type="ECO:0000313" key="1">
    <source>
        <dbReference type="EMBL" id="RNA61458.1"/>
    </source>
</evidence>
<evidence type="ECO:0000313" key="2">
    <source>
        <dbReference type="Proteomes" id="UP000278775"/>
    </source>
</evidence>
<dbReference type="RefSeq" id="WP_122635599.1">
    <property type="nucleotide sequence ID" value="NZ_QWIU01000002.1"/>
</dbReference>
<protein>
    <submittedName>
        <fullName evidence="1">Uncharacterized protein</fullName>
    </submittedName>
</protein>